<evidence type="ECO:0000259" key="5">
    <source>
        <dbReference type="PROSITE" id="PS50405"/>
    </source>
</evidence>
<dbReference type="InterPro" id="IPR004045">
    <property type="entry name" value="Glutathione_S-Trfase_N"/>
</dbReference>
<dbReference type="Pfam" id="PF13410">
    <property type="entry name" value="GST_C_2"/>
    <property type="match status" value="1"/>
</dbReference>
<dbReference type="SFLD" id="SFLDS00019">
    <property type="entry name" value="Glutathione_Transferase_(cytos"/>
    <property type="match status" value="1"/>
</dbReference>
<evidence type="ECO:0000256" key="1">
    <source>
        <dbReference type="ARBA" id="ARBA00004496"/>
    </source>
</evidence>
<accession>A0A0G4I2E9</accession>
<dbReference type="SUPFAM" id="SSF47616">
    <property type="entry name" value="GST C-terminal domain-like"/>
    <property type="match status" value="1"/>
</dbReference>
<dbReference type="InterPro" id="IPR010987">
    <property type="entry name" value="Glutathione-S-Trfase_C-like"/>
</dbReference>
<dbReference type="EMBL" id="CDMZ01004815">
    <property type="protein sequence ID" value="CEM50994.1"/>
    <property type="molecule type" value="Genomic_DNA"/>
</dbReference>
<feature type="region of interest" description="Disordered" evidence="3">
    <location>
        <begin position="1"/>
        <end position="21"/>
    </location>
</feature>
<dbReference type="Gene3D" id="3.40.30.10">
    <property type="entry name" value="Glutaredoxin"/>
    <property type="match status" value="1"/>
</dbReference>
<evidence type="ECO:0000256" key="3">
    <source>
        <dbReference type="SAM" id="MobiDB-lite"/>
    </source>
</evidence>
<proteinExistence type="predicted"/>
<dbReference type="AlphaFoldDB" id="A0A0G4I2E9"/>
<comment type="subcellular location">
    <subcellularLocation>
        <location evidence="1">Cytoplasm</location>
    </subcellularLocation>
</comment>
<dbReference type="InterPro" id="IPR051369">
    <property type="entry name" value="GST_Theta"/>
</dbReference>
<feature type="domain" description="GST C-terminal" evidence="5">
    <location>
        <begin position="104"/>
        <end position="243"/>
    </location>
</feature>
<organism evidence="6">
    <name type="scientific">Chromera velia CCMP2878</name>
    <dbReference type="NCBI Taxonomy" id="1169474"/>
    <lineage>
        <taxon>Eukaryota</taxon>
        <taxon>Sar</taxon>
        <taxon>Alveolata</taxon>
        <taxon>Colpodellida</taxon>
        <taxon>Chromeraceae</taxon>
        <taxon>Chromera</taxon>
    </lineage>
</organism>
<reference evidence="6" key="1">
    <citation type="submission" date="2014-11" db="EMBL/GenBank/DDBJ databases">
        <authorList>
            <person name="Otto D Thomas"/>
            <person name="Naeem Raeece"/>
        </authorList>
    </citation>
    <scope>NUCLEOTIDE SEQUENCE</scope>
</reference>
<dbReference type="GO" id="GO:0005737">
    <property type="term" value="C:cytoplasm"/>
    <property type="evidence" value="ECO:0007669"/>
    <property type="project" value="UniProtKB-SubCell"/>
</dbReference>
<dbReference type="Gene3D" id="1.20.1050.10">
    <property type="match status" value="1"/>
</dbReference>
<evidence type="ECO:0008006" key="7">
    <source>
        <dbReference type="Google" id="ProtNLM"/>
    </source>
</evidence>
<evidence type="ECO:0000313" key="6">
    <source>
        <dbReference type="EMBL" id="CEM50994.1"/>
    </source>
</evidence>
<keyword evidence="2" id="KW-0963">Cytoplasm</keyword>
<evidence type="ECO:0000256" key="2">
    <source>
        <dbReference type="ARBA" id="ARBA00022490"/>
    </source>
</evidence>
<dbReference type="Pfam" id="PF02798">
    <property type="entry name" value="GST_N"/>
    <property type="match status" value="1"/>
</dbReference>
<dbReference type="PROSITE" id="PS50404">
    <property type="entry name" value="GST_NTER"/>
    <property type="match status" value="1"/>
</dbReference>
<dbReference type="InterPro" id="IPR036249">
    <property type="entry name" value="Thioredoxin-like_sf"/>
</dbReference>
<evidence type="ECO:0000259" key="4">
    <source>
        <dbReference type="PROSITE" id="PS50404"/>
    </source>
</evidence>
<dbReference type="InterPro" id="IPR036282">
    <property type="entry name" value="Glutathione-S-Trfase_C_sf"/>
</dbReference>
<sequence>MSRKERDGDGDYTQPLELFTDPSSEPCRSVHWLALEIDTPLTLIPTWLGMGQHTSPEFLQVNPRHQVPAFRHGVSFCLSESLAIMHYLCEIKGPPCLAEWFGSDPQERARILQCVSWHQHAVRKAVMLEHNLPLYYVPFYMGEGKAPRPDPASLRGPRFHESLAQLEHFLQKGGGYLVGSRLTVADIVVAPDITAMDADPEAEKVLSPYPKILEWLQRLRTRPAFQRAHAGFEGGLPEFRRHFRERDPNPGDPSALYAWTDPWILNQKG</sequence>
<dbReference type="SFLD" id="SFLDG00358">
    <property type="entry name" value="Main_(cytGST)"/>
    <property type="match status" value="1"/>
</dbReference>
<dbReference type="InterPro" id="IPR040079">
    <property type="entry name" value="Glutathione_S-Trfase"/>
</dbReference>
<gene>
    <name evidence="6" type="ORF">Cvel_1695</name>
</gene>
<dbReference type="PANTHER" id="PTHR43917">
    <property type="match status" value="1"/>
</dbReference>
<dbReference type="PROSITE" id="PS50405">
    <property type="entry name" value="GST_CTER"/>
    <property type="match status" value="1"/>
</dbReference>
<name>A0A0G4I2E9_9ALVE</name>
<dbReference type="VEuPathDB" id="CryptoDB:Cvel_1695"/>
<dbReference type="PANTHER" id="PTHR43917:SF8">
    <property type="entry name" value="GH16740P-RELATED"/>
    <property type="match status" value="1"/>
</dbReference>
<dbReference type="SUPFAM" id="SSF52833">
    <property type="entry name" value="Thioredoxin-like"/>
    <property type="match status" value="1"/>
</dbReference>
<protein>
    <recommendedName>
        <fullName evidence="7">GST C-terminal domain-containing protein</fullName>
    </recommendedName>
</protein>
<feature type="domain" description="GST N-terminal" evidence="4">
    <location>
        <begin position="14"/>
        <end position="96"/>
    </location>
</feature>